<dbReference type="EMBL" id="JAVDPY010000015">
    <property type="protein sequence ID" value="MDR6336679.1"/>
    <property type="molecule type" value="Genomic_DNA"/>
</dbReference>
<proteinExistence type="inferred from homology"/>
<keyword evidence="1 2" id="KW-0663">Pyridoxal phosphate</keyword>
<comment type="caution">
    <text evidence="6">The sequence shown here is derived from an EMBL/GenBank/DDBJ whole genome shotgun (WGS) entry which is preliminary data.</text>
</comment>
<dbReference type="AlphaFoldDB" id="A0A9W6FPQ2"/>
<dbReference type="GO" id="GO:0030170">
    <property type="term" value="F:pyridoxal phosphate binding"/>
    <property type="evidence" value="ECO:0007669"/>
    <property type="project" value="UniProtKB-UniRule"/>
</dbReference>
<reference evidence="7 9" key="2">
    <citation type="submission" date="2023-07" db="EMBL/GenBank/DDBJ databases">
        <title>Genomic Encyclopedia of Type Strains, Phase IV (KMG-IV): sequencing the most valuable type-strain genomes for metagenomic binning, comparative biology and taxonomic classification.</title>
        <authorList>
            <person name="Goeker M."/>
        </authorList>
    </citation>
    <scope>NUCLEOTIDE SEQUENCE [LARGE SCALE GENOMIC DNA]</scope>
    <source>
        <strain evidence="7 9">DSM 338</strain>
    </source>
</reference>
<comment type="function">
    <text evidence="2">Pyridoxal 5'-phosphate (PLP)-binding protein, which is involved in PLP homeostasis.</text>
</comment>
<gene>
    <name evidence="7" type="ORF">GGQ86_005182</name>
    <name evidence="6" type="ORF">XFLAVUS301_49520</name>
</gene>
<dbReference type="InterPro" id="IPR001608">
    <property type="entry name" value="Ala_racemase_N"/>
</dbReference>
<accession>A0A9W6FPQ2</accession>
<feature type="modified residue" description="N6-(pyridoxal phosphate)lysine" evidence="2 3">
    <location>
        <position position="42"/>
    </location>
</feature>
<dbReference type="SUPFAM" id="SSF51419">
    <property type="entry name" value="PLP-binding barrel"/>
    <property type="match status" value="1"/>
</dbReference>
<evidence type="ECO:0000259" key="5">
    <source>
        <dbReference type="Pfam" id="PF01168"/>
    </source>
</evidence>
<dbReference type="CDD" id="cd00635">
    <property type="entry name" value="PLPDE_III_YBL036c_like"/>
    <property type="match status" value="1"/>
</dbReference>
<evidence type="ECO:0000313" key="6">
    <source>
        <dbReference type="EMBL" id="GLI25278.1"/>
    </source>
</evidence>
<dbReference type="PANTHER" id="PTHR10146:SF14">
    <property type="entry name" value="PYRIDOXAL PHOSPHATE HOMEOSTASIS PROTEIN"/>
    <property type="match status" value="1"/>
</dbReference>
<dbReference type="NCBIfam" id="TIGR00044">
    <property type="entry name" value="YggS family pyridoxal phosphate-dependent enzyme"/>
    <property type="match status" value="1"/>
</dbReference>
<organism evidence="6 8">
    <name type="scientific">Xanthobacter flavus</name>
    <dbReference type="NCBI Taxonomy" id="281"/>
    <lineage>
        <taxon>Bacteria</taxon>
        <taxon>Pseudomonadati</taxon>
        <taxon>Pseudomonadota</taxon>
        <taxon>Alphaproteobacteria</taxon>
        <taxon>Hyphomicrobiales</taxon>
        <taxon>Xanthobacteraceae</taxon>
        <taxon>Xanthobacter</taxon>
    </lineage>
</organism>
<dbReference type="PANTHER" id="PTHR10146">
    <property type="entry name" value="PROLINE SYNTHETASE CO-TRANSCRIBED BACTERIAL HOMOLOG PROTEIN"/>
    <property type="match status" value="1"/>
</dbReference>
<evidence type="ECO:0000313" key="9">
    <source>
        <dbReference type="Proteomes" id="UP001245370"/>
    </source>
</evidence>
<dbReference type="EMBL" id="BSDO01000013">
    <property type="protein sequence ID" value="GLI25278.1"/>
    <property type="molecule type" value="Genomic_DNA"/>
</dbReference>
<reference evidence="6" key="1">
    <citation type="submission" date="2022-12" db="EMBL/GenBank/DDBJ databases">
        <title>Reference genome sequencing for broad-spectrum identification of bacterial and archaeal isolates by mass spectrometry.</title>
        <authorList>
            <person name="Sekiguchi Y."/>
            <person name="Tourlousse D.M."/>
        </authorList>
    </citation>
    <scope>NUCLEOTIDE SEQUENCE</scope>
    <source>
        <strain evidence="6">301</strain>
    </source>
</reference>
<dbReference type="Proteomes" id="UP001245370">
    <property type="component" value="Unassembled WGS sequence"/>
</dbReference>
<dbReference type="GeneID" id="95765726"/>
<evidence type="ECO:0000256" key="4">
    <source>
        <dbReference type="RuleBase" id="RU004514"/>
    </source>
</evidence>
<comment type="cofactor">
    <cofactor evidence="3">
        <name>pyridoxal 5'-phosphate</name>
        <dbReference type="ChEBI" id="CHEBI:597326"/>
    </cofactor>
</comment>
<evidence type="ECO:0000256" key="2">
    <source>
        <dbReference type="HAMAP-Rule" id="MF_02087"/>
    </source>
</evidence>
<dbReference type="FunFam" id="3.20.20.10:FF:000018">
    <property type="entry name" value="Pyridoxal phosphate homeostasis protein"/>
    <property type="match status" value="1"/>
</dbReference>
<evidence type="ECO:0000313" key="8">
    <source>
        <dbReference type="Proteomes" id="UP001144397"/>
    </source>
</evidence>
<dbReference type="Proteomes" id="UP001144397">
    <property type="component" value="Unassembled WGS sequence"/>
</dbReference>
<evidence type="ECO:0000256" key="1">
    <source>
        <dbReference type="ARBA" id="ARBA00022898"/>
    </source>
</evidence>
<dbReference type="RefSeq" id="WP_281809946.1">
    <property type="nucleotide sequence ID" value="NZ_BSDO01000013.1"/>
</dbReference>
<keyword evidence="9" id="KW-1185">Reference proteome</keyword>
<dbReference type="HAMAP" id="MF_02087">
    <property type="entry name" value="PLP_homeostasis"/>
    <property type="match status" value="1"/>
</dbReference>
<name>A0A9W6FPQ2_XANFL</name>
<feature type="domain" description="Alanine racemase N-terminal" evidence="5">
    <location>
        <begin position="34"/>
        <end position="227"/>
    </location>
</feature>
<dbReference type="Pfam" id="PF01168">
    <property type="entry name" value="Ala_racemase_N"/>
    <property type="match status" value="1"/>
</dbReference>
<dbReference type="InterPro" id="IPR029066">
    <property type="entry name" value="PLP-binding_barrel"/>
</dbReference>
<protein>
    <recommendedName>
        <fullName evidence="2">Pyridoxal phosphate homeostasis protein</fullName>
        <shortName evidence="2">PLP homeostasis protein</shortName>
    </recommendedName>
</protein>
<dbReference type="PIRSF" id="PIRSF004848">
    <property type="entry name" value="YBL036c_PLPDEIII"/>
    <property type="match status" value="1"/>
</dbReference>
<evidence type="ECO:0000313" key="7">
    <source>
        <dbReference type="EMBL" id="MDR6336679.1"/>
    </source>
</evidence>
<comment type="similarity">
    <text evidence="2 4">Belongs to the pyridoxal phosphate-binding protein YggS/PROSC family.</text>
</comment>
<evidence type="ECO:0000256" key="3">
    <source>
        <dbReference type="PIRSR" id="PIRSR004848-1"/>
    </source>
</evidence>
<sequence length="232" mass="25042">MNDGGLVPGSAAQLAAVRRDIAESCAESGRSTDEVTLVAVSKTFPAEDILPVLEAGQRVFGENRVQEARDKWPGLRERYPDVELHLIGPLQSNKAREAVALFDVIHTVDRPKIAAALAEEMARQERRLRLFVQINTGAEPQKAGVLPEEADAFIAQCRDIHRLEIAGLMCIPPAEDLPDPHFALLAEIAARNGLSGLSMGMSADFSAAIRQGATHVRIGSAIFGHRPSPKEA</sequence>
<dbReference type="InterPro" id="IPR011078">
    <property type="entry name" value="PyrdxlP_homeostasis"/>
</dbReference>
<dbReference type="Gene3D" id="3.20.20.10">
    <property type="entry name" value="Alanine racemase"/>
    <property type="match status" value="1"/>
</dbReference>